<protein>
    <submittedName>
        <fullName evidence="5">Universally conserved protein</fullName>
    </submittedName>
</protein>
<evidence type="ECO:0000313" key="5">
    <source>
        <dbReference type="EMBL" id="ABM81165.1"/>
    </source>
</evidence>
<keyword evidence="2" id="KW-0547">Nucleotide-binding</keyword>
<dbReference type="InterPro" id="IPR043938">
    <property type="entry name" value="Ligase_CoA_dom"/>
</dbReference>
<keyword evidence="3" id="KW-0067">ATP-binding</keyword>
<dbReference type="EnsemblBacteria" id="ABM81165">
    <property type="protein sequence ID" value="ABM81165"/>
    <property type="gene ID" value="Hbut_1336"/>
</dbReference>
<evidence type="ECO:0000256" key="3">
    <source>
        <dbReference type="ARBA" id="ARBA00022840"/>
    </source>
</evidence>
<dbReference type="EMBL" id="CP000493">
    <property type="protein sequence ID" value="ABM81165.1"/>
    <property type="molecule type" value="Genomic_DNA"/>
</dbReference>
<organism evidence="5 6">
    <name type="scientific">Hyperthermus butylicus (strain DSM 5456 / JCM 9403 / PLM1-5)</name>
    <dbReference type="NCBI Taxonomy" id="415426"/>
    <lineage>
        <taxon>Archaea</taxon>
        <taxon>Thermoproteota</taxon>
        <taxon>Thermoprotei</taxon>
        <taxon>Desulfurococcales</taxon>
        <taxon>Pyrodictiaceae</taxon>
        <taxon>Hyperthermus</taxon>
    </lineage>
</organism>
<dbReference type="OrthoDB" id="18103at2157"/>
<evidence type="ECO:0000259" key="4">
    <source>
        <dbReference type="SMART" id="SM00881"/>
    </source>
</evidence>
<dbReference type="InterPro" id="IPR051538">
    <property type="entry name" value="Acyl-CoA_Synth/Transferase"/>
</dbReference>
<dbReference type="Pfam" id="PF13380">
    <property type="entry name" value="CoA_binding_2"/>
    <property type="match status" value="1"/>
</dbReference>
<feature type="domain" description="CoA-binding" evidence="4">
    <location>
        <begin position="7"/>
        <end position="102"/>
    </location>
</feature>
<keyword evidence="6" id="KW-1185">Reference proteome</keyword>
<reference evidence="5 6" key="1">
    <citation type="journal article" date="2007" name="Archaea">
        <title>The genome of Hyperthermus butylicus: a sulfur-reducing, peptide fermenting, neutrophilic Crenarchaeote growing up to 108 degrees C.</title>
        <authorList>
            <person name="Brugger K."/>
            <person name="Chen L."/>
            <person name="Stark M."/>
            <person name="Zibat A."/>
            <person name="Redder P."/>
            <person name="Ruepp A."/>
            <person name="Awayez M."/>
            <person name="She Q."/>
            <person name="Garrett R.A."/>
            <person name="Klenk H.P."/>
        </authorList>
    </citation>
    <scope>NUCLEOTIDE SEQUENCE [LARGE SCALE GENOMIC DNA]</scope>
    <source>
        <strain evidence="6">DSM 5456 / JCM 9403 / PLM1-5</strain>
    </source>
</reference>
<dbReference type="AlphaFoldDB" id="A2BMF4"/>
<dbReference type="GO" id="GO:0043758">
    <property type="term" value="F:acetate-CoA ligase (ADP-forming) activity"/>
    <property type="evidence" value="ECO:0007669"/>
    <property type="project" value="InterPro"/>
</dbReference>
<evidence type="ECO:0000256" key="1">
    <source>
        <dbReference type="ARBA" id="ARBA00022598"/>
    </source>
</evidence>
<evidence type="ECO:0000256" key="2">
    <source>
        <dbReference type="ARBA" id="ARBA00022741"/>
    </source>
</evidence>
<dbReference type="InterPro" id="IPR036291">
    <property type="entry name" value="NAD(P)-bd_dom_sf"/>
</dbReference>
<dbReference type="Gene3D" id="3.40.50.720">
    <property type="entry name" value="NAD(P)-binding Rossmann-like Domain"/>
    <property type="match status" value="1"/>
</dbReference>
<gene>
    <name evidence="5" type="ordered locus">Hbut_1336</name>
</gene>
<dbReference type="STRING" id="415426.Hbut_1336"/>
<dbReference type="Pfam" id="PF19045">
    <property type="entry name" value="Ligase_CoA_2"/>
    <property type="match status" value="1"/>
</dbReference>
<sequence length="477" mass="51350">MAGLEKLFYPSSIAVVGASKNPQKIGHIILKNLKEYGFKGRIYPVNPNADEILGLKAYPSVSAIPEPVDVVVVSVPAPKVPEVIEDAGKAGAKFAVIIASGFREVGNVELEKKVVETARKYGIRVLGPNVFGYVYTPSRINATFGPRDVIPGGVAFITQSGALGIALMGTTIMEGIGVSAIISLGNKADLDDADFLEFFEKDPNTNIVLIYMEGVSDGRKFVEVASRVTLKKPIVVIKSGRTEAGARAAASHTGSLAGNIAFYEAAFKQSGILFAKSIEEAFDWVKALTWNPLPDGDRIVIITNGGGAGVQASDTLADNGFLLQKPPQSLVDEIRKFVPPFASLNNPIDLTGMAPTEWYYKAVYAALNDPGVDSIVVLYCHTAMTHPVEVAEAIINAVKDAGGLKKPMTVALIGGIEAYEGIKKLTEAKIPAYPTPERAAAAIATVHRYVKYREYVKKRLSYLEEEKRLKRSLFVQH</sequence>
<proteinExistence type="predicted"/>
<dbReference type="Pfam" id="PF13607">
    <property type="entry name" value="Succ_CoA_lig"/>
    <property type="match status" value="1"/>
</dbReference>
<dbReference type="HOGENOM" id="CLU_007415_2_3_2"/>
<evidence type="ECO:0000313" key="6">
    <source>
        <dbReference type="Proteomes" id="UP000002593"/>
    </source>
</evidence>
<dbReference type="KEGG" id="hbu:Hbut_1336"/>
<dbReference type="SUPFAM" id="SSF52210">
    <property type="entry name" value="Succinyl-CoA synthetase domains"/>
    <property type="match status" value="2"/>
</dbReference>
<dbReference type="Proteomes" id="UP000002593">
    <property type="component" value="Chromosome"/>
</dbReference>
<dbReference type="Gene3D" id="3.40.50.261">
    <property type="entry name" value="Succinyl-CoA synthetase domains"/>
    <property type="match status" value="2"/>
</dbReference>
<dbReference type="RefSeq" id="WP_011822483.1">
    <property type="nucleotide sequence ID" value="NC_008818.1"/>
</dbReference>
<dbReference type="InterPro" id="IPR003781">
    <property type="entry name" value="CoA-bd"/>
</dbReference>
<dbReference type="PANTHER" id="PTHR43334:SF1">
    <property type="entry name" value="3-HYDROXYPROPIONATE--COA LIGASE [ADP-FORMING]"/>
    <property type="match status" value="1"/>
</dbReference>
<keyword evidence="1" id="KW-0436">Ligase</keyword>
<dbReference type="GeneID" id="4781736"/>
<dbReference type="InterPro" id="IPR016102">
    <property type="entry name" value="Succinyl-CoA_synth-like"/>
</dbReference>
<dbReference type="eggNOG" id="arCOG01340">
    <property type="taxonomic scope" value="Archaea"/>
</dbReference>
<dbReference type="SUPFAM" id="SSF51735">
    <property type="entry name" value="NAD(P)-binding Rossmann-fold domains"/>
    <property type="match status" value="1"/>
</dbReference>
<name>A2BMF4_HYPBU</name>
<dbReference type="GO" id="GO:0005524">
    <property type="term" value="F:ATP binding"/>
    <property type="evidence" value="ECO:0007669"/>
    <property type="project" value="UniProtKB-KW"/>
</dbReference>
<dbReference type="InterPro" id="IPR032875">
    <property type="entry name" value="Succ_CoA_lig_flav_dom"/>
</dbReference>
<dbReference type="SMART" id="SM00881">
    <property type="entry name" value="CoA_binding"/>
    <property type="match status" value="1"/>
</dbReference>
<accession>A2BMF4</accession>
<dbReference type="PANTHER" id="PTHR43334">
    <property type="entry name" value="ACETATE--COA LIGASE [ADP-FORMING]"/>
    <property type="match status" value="1"/>
</dbReference>